<reference evidence="4" key="2">
    <citation type="journal article" date="2021" name="PeerJ">
        <title>Extensive microbial diversity within the chicken gut microbiome revealed by metagenomics and culture.</title>
        <authorList>
            <person name="Gilroy R."/>
            <person name="Ravi A."/>
            <person name="Getino M."/>
            <person name="Pursley I."/>
            <person name="Horton D.L."/>
            <person name="Alikhan N.F."/>
            <person name="Baker D."/>
            <person name="Gharbi K."/>
            <person name="Hall N."/>
            <person name="Watson M."/>
            <person name="Adriaenssens E.M."/>
            <person name="Foster-Nyarko E."/>
            <person name="Jarju S."/>
            <person name="Secka A."/>
            <person name="Antonio M."/>
            <person name="Oren A."/>
            <person name="Chaudhuri R.R."/>
            <person name="La Ragione R."/>
            <person name="Hildebrand F."/>
            <person name="Pallen M.J."/>
        </authorList>
    </citation>
    <scope>NUCLEOTIDE SEQUENCE</scope>
    <source>
        <strain evidence="4">ChiHjej12B11-29160</strain>
    </source>
</reference>
<feature type="domain" description="Anti-sigma factor RsgI-like middle" evidence="3">
    <location>
        <begin position="84"/>
        <end position="206"/>
    </location>
</feature>
<dbReference type="Proteomes" id="UP000824078">
    <property type="component" value="Unassembled WGS sequence"/>
</dbReference>
<protein>
    <recommendedName>
        <fullName evidence="3">Anti-sigma factor RsgI-like middle domain-containing protein</fullName>
    </recommendedName>
</protein>
<organism evidence="4 5">
    <name type="scientific">Candidatus Coprovicinus avistercoris</name>
    <dbReference type="NCBI Taxonomy" id="2840754"/>
    <lineage>
        <taxon>Bacteria</taxon>
        <taxon>Bacillati</taxon>
        <taxon>Actinomycetota</taxon>
        <taxon>Coriobacteriia</taxon>
        <taxon>Coriobacteriales</taxon>
        <taxon>Coriobacteriaceae</taxon>
        <taxon>Coriobacteriaceae incertae sedis</taxon>
        <taxon>Candidatus Coprovicinus</taxon>
    </lineage>
</organism>
<keyword evidence="2" id="KW-0812">Transmembrane</keyword>
<evidence type="ECO:0000259" key="3">
    <source>
        <dbReference type="Pfam" id="PF23750"/>
    </source>
</evidence>
<evidence type="ECO:0000313" key="5">
    <source>
        <dbReference type="Proteomes" id="UP000824078"/>
    </source>
</evidence>
<feature type="compositionally biased region" description="Low complexity" evidence="1">
    <location>
        <begin position="239"/>
        <end position="254"/>
    </location>
</feature>
<dbReference type="Pfam" id="PF23750">
    <property type="entry name" value="RsgI_M"/>
    <property type="match status" value="1"/>
</dbReference>
<dbReference type="EMBL" id="DVMQ01000018">
    <property type="protein sequence ID" value="HIU24584.1"/>
    <property type="molecule type" value="Genomic_DNA"/>
</dbReference>
<feature type="region of interest" description="Disordered" evidence="1">
    <location>
        <begin position="239"/>
        <end position="277"/>
    </location>
</feature>
<evidence type="ECO:0000313" key="4">
    <source>
        <dbReference type="EMBL" id="HIU24584.1"/>
    </source>
</evidence>
<keyword evidence="2" id="KW-1133">Transmembrane helix</keyword>
<name>A0A9D1HYB2_9ACTN</name>
<feature type="compositionally biased region" description="Basic residues" evidence="1">
    <location>
        <begin position="262"/>
        <end position="277"/>
    </location>
</feature>
<sequence length="277" mass="30365">MTDEKHVHDAFLAVHVPPEVAQKTRERIERLRTEEANTSKPHLVVTQTKRPPRHRSRLIGALAACLILVALVVGGGFYFLAPAAYVAIDVNPSLELGVNRLGLVSDTQALNADGEAILAQTDVRWMSYEDALNSIKTEMDSYTSSDAVIEITVVCDEQAWSNELADEGMRCFETGNGRVVCSHASSHERTEAHNAGMGIAKWRIYTQLVEAGVAISPEEASEMTMRELYDLAARENVSLSNNTDTTSSGSNETTGAQELRGKHSHSNSKQRGRHHAQ</sequence>
<gene>
    <name evidence="4" type="ORF">IAD17_06650</name>
</gene>
<dbReference type="AlphaFoldDB" id="A0A9D1HYB2"/>
<keyword evidence="2" id="KW-0472">Membrane</keyword>
<proteinExistence type="predicted"/>
<evidence type="ECO:0000256" key="1">
    <source>
        <dbReference type="SAM" id="MobiDB-lite"/>
    </source>
</evidence>
<feature type="transmembrane region" description="Helical" evidence="2">
    <location>
        <begin position="58"/>
        <end position="81"/>
    </location>
</feature>
<accession>A0A9D1HYB2</accession>
<evidence type="ECO:0000256" key="2">
    <source>
        <dbReference type="SAM" id="Phobius"/>
    </source>
</evidence>
<comment type="caution">
    <text evidence="4">The sequence shown here is derived from an EMBL/GenBank/DDBJ whole genome shotgun (WGS) entry which is preliminary data.</text>
</comment>
<reference evidence="4" key="1">
    <citation type="submission" date="2020-10" db="EMBL/GenBank/DDBJ databases">
        <authorList>
            <person name="Gilroy R."/>
        </authorList>
    </citation>
    <scope>NUCLEOTIDE SEQUENCE</scope>
    <source>
        <strain evidence="4">ChiHjej12B11-29160</strain>
    </source>
</reference>
<dbReference type="InterPro" id="IPR055431">
    <property type="entry name" value="RsgI_M"/>
</dbReference>